<proteinExistence type="inferred from homology"/>
<dbReference type="AlphaFoldDB" id="A0A017TBP8"/>
<organism evidence="11 12">
    <name type="scientific">Chondromyces apiculatus DSM 436</name>
    <dbReference type="NCBI Taxonomy" id="1192034"/>
    <lineage>
        <taxon>Bacteria</taxon>
        <taxon>Pseudomonadati</taxon>
        <taxon>Myxococcota</taxon>
        <taxon>Polyangia</taxon>
        <taxon>Polyangiales</taxon>
        <taxon>Polyangiaceae</taxon>
        <taxon>Chondromyces</taxon>
    </lineage>
</organism>
<dbReference type="eggNOG" id="COG0451">
    <property type="taxonomic scope" value="Bacteria"/>
</dbReference>
<gene>
    <name evidence="11" type="ORF">CAP_1877</name>
</gene>
<evidence type="ECO:0000256" key="1">
    <source>
        <dbReference type="ARBA" id="ARBA00000083"/>
    </source>
</evidence>
<dbReference type="GO" id="GO:0005829">
    <property type="term" value="C:cytosol"/>
    <property type="evidence" value="ECO:0007669"/>
    <property type="project" value="TreeGrafter"/>
</dbReference>
<comment type="caution">
    <text evidence="11">The sequence shown here is derived from an EMBL/GenBank/DDBJ whole genome shotgun (WGS) entry which is preliminary data.</text>
</comment>
<keyword evidence="10" id="KW-0732">Signal</keyword>
<dbReference type="GO" id="GO:0005996">
    <property type="term" value="P:monosaccharide metabolic process"/>
    <property type="evidence" value="ECO:0007669"/>
    <property type="project" value="TreeGrafter"/>
</dbReference>
<dbReference type="SUPFAM" id="SSF51735">
    <property type="entry name" value="NAD(P)-binding Rossmann-fold domains"/>
    <property type="match status" value="1"/>
</dbReference>
<dbReference type="PANTHER" id="PTHR43725:SF47">
    <property type="entry name" value="UDP-GLUCOSE 4-EPIMERASE"/>
    <property type="match status" value="1"/>
</dbReference>
<evidence type="ECO:0000313" key="12">
    <source>
        <dbReference type="Proteomes" id="UP000019678"/>
    </source>
</evidence>
<feature type="signal peptide" evidence="10">
    <location>
        <begin position="1"/>
        <end position="24"/>
    </location>
</feature>
<evidence type="ECO:0000256" key="8">
    <source>
        <dbReference type="ARBA" id="ARBA00031367"/>
    </source>
</evidence>
<dbReference type="PROSITE" id="PS51318">
    <property type="entry name" value="TAT"/>
    <property type="match status" value="1"/>
</dbReference>
<evidence type="ECO:0000256" key="4">
    <source>
        <dbReference type="ARBA" id="ARBA00013189"/>
    </source>
</evidence>
<evidence type="ECO:0000256" key="5">
    <source>
        <dbReference type="ARBA" id="ARBA00018569"/>
    </source>
</evidence>
<evidence type="ECO:0000256" key="7">
    <source>
        <dbReference type="ARBA" id="ARBA00023235"/>
    </source>
</evidence>
<evidence type="ECO:0000256" key="3">
    <source>
        <dbReference type="ARBA" id="ARBA00007637"/>
    </source>
</evidence>
<reference evidence="11 12" key="1">
    <citation type="submission" date="2013-05" db="EMBL/GenBank/DDBJ databases">
        <title>Genome assembly of Chondromyces apiculatus DSM 436.</title>
        <authorList>
            <person name="Sharma G."/>
            <person name="Khatri I."/>
            <person name="Kaur C."/>
            <person name="Mayilraj S."/>
            <person name="Subramanian S."/>
        </authorList>
    </citation>
    <scope>NUCLEOTIDE SEQUENCE [LARGE SCALE GENOMIC DNA]</scope>
    <source>
        <strain evidence="11 12">DSM 436</strain>
    </source>
</reference>
<dbReference type="EC" id="5.1.3.2" evidence="4"/>
<feature type="compositionally biased region" description="Pro residues" evidence="9">
    <location>
        <begin position="26"/>
        <end position="40"/>
    </location>
</feature>
<dbReference type="InterPro" id="IPR036291">
    <property type="entry name" value="NAD(P)-bd_dom_sf"/>
</dbReference>
<evidence type="ECO:0000256" key="2">
    <source>
        <dbReference type="ARBA" id="ARBA00001911"/>
    </source>
</evidence>
<dbReference type="Gene3D" id="3.40.50.720">
    <property type="entry name" value="NAD(P)-binding Rossmann-like Domain"/>
    <property type="match status" value="1"/>
</dbReference>
<dbReference type="STRING" id="1192034.CAP_1877"/>
<feature type="region of interest" description="Disordered" evidence="9">
    <location>
        <begin position="21"/>
        <end position="56"/>
    </location>
</feature>
<dbReference type="GO" id="GO:0003978">
    <property type="term" value="F:UDP-glucose 4-epimerase activity"/>
    <property type="evidence" value="ECO:0007669"/>
    <property type="project" value="UniProtKB-EC"/>
</dbReference>
<keyword evidence="7" id="KW-0413">Isomerase</keyword>
<accession>A0A017TBP8</accession>
<dbReference type="InterPro" id="IPR006311">
    <property type="entry name" value="TAT_signal"/>
</dbReference>
<evidence type="ECO:0000256" key="10">
    <source>
        <dbReference type="SAM" id="SignalP"/>
    </source>
</evidence>
<feature type="chain" id="PRO_5001496785" description="UDP-glucose 4-epimerase" evidence="10">
    <location>
        <begin position="25"/>
        <end position="407"/>
    </location>
</feature>
<name>A0A017TBP8_9BACT</name>
<sequence length="407" mass="43152">MDRRAFLLSSAAAGAAVTLGCASTAPPAPPPASPVPPGPDPEPEPEAGSEPARAAAPPAKTMLILGGTGYLGPLVVEAAKARGYKVTLFNRGKTRPELFPDLEKLQGDRDPKKDEGLKALEGRSWEVVIDTSGYYPRMVSASAELLAPRIKQYIYISSVSAYAKTDRVGIDETAAVATLADPTVETMGKEFENYGGLKALCEQAAEKAMPGRVANVRPGFIVGPGDLSGRFTYWPVRVSQGGEMLAPGTAADPVQIIDGRDLAAWLVVVAERNLNGVFNAVGPTEPLTMGGMLEACKAATKSNARFTWVGAKFLKDHPAKVDLPIWVAPEGDELGFHTVSGKRAWEAGLTSRPVVDTARDTLAWWKEQPAALQEKMRKGLTPEVEAKVLADWKKAPKGGAGSKKTGK</sequence>
<comment type="cofactor">
    <cofactor evidence="2">
        <name>NAD(+)</name>
        <dbReference type="ChEBI" id="CHEBI:57540"/>
    </cofactor>
</comment>
<comment type="catalytic activity">
    <reaction evidence="1">
        <text>UDP-alpha-D-glucose = UDP-alpha-D-galactose</text>
        <dbReference type="Rhea" id="RHEA:22168"/>
        <dbReference type="ChEBI" id="CHEBI:58885"/>
        <dbReference type="ChEBI" id="CHEBI:66914"/>
        <dbReference type="EC" id="5.1.3.2"/>
    </reaction>
</comment>
<protein>
    <recommendedName>
        <fullName evidence="5">UDP-glucose 4-epimerase</fullName>
        <ecNumber evidence="4">5.1.3.2</ecNumber>
    </recommendedName>
    <alternativeName>
        <fullName evidence="8">UDP-galactose 4-epimerase</fullName>
    </alternativeName>
</protein>
<comment type="similarity">
    <text evidence="3">Belongs to the NAD(P)-dependent epimerase/dehydratase family.</text>
</comment>
<keyword evidence="6" id="KW-0520">NAD</keyword>
<dbReference type="OrthoDB" id="7941246at2"/>
<dbReference type="PROSITE" id="PS51257">
    <property type="entry name" value="PROKAR_LIPOPROTEIN"/>
    <property type="match status" value="1"/>
</dbReference>
<evidence type="ECO:0000256" key="9">
    <source>
        <dbReference type="SAM" id="MobiDB-lite"/>
    </source>
</evidence>
<dbReference type="EMBL" id="ASRX01000016">
    <property type="protein sequence ID" value="EYF06347.1"/>
    <property type="molecule type" value="Genomic_DNA"/>
</dbReference>
<evidence type="ECO:0000313" key="11">
    <source>
        <dbReference type="EMBL" id="EYF06347.1"/>
    </source>
</evidence>
<dbReference type="PANTHER" id="PTHR43725">
    <property type="entry name" value="UDP-GLUCOSE 4-EPIMERASE"/>
    <property type="match status" value="1"/>
</dbReference>
<evidence type="ECO:0000256" key="6">
    <source>
        <dbReference type="ARBA" id="ARBA00023027"/>
    </source>
</evidence>
<keyword evidence="12" id="KW-1185">Reference proteome</keyword>
<dbReference type="Proteomes" id="UP000019678">
    <property type="component" value="Unassembled WGS sequence"/>
</dbReference>
<dbReference type="RefSeq" id="WP_044239915.1">
    <property type="nucleotide sequence ID" value="NZ_ASRX01000016.1"/>
</dbReference>